<name>A0ABW2HU42_9ACTN</name>
<accession>A0ABW2HU42</accession>
<dbReference type="RefSeq" id="WP_378968172.1">
    <property type="nucleotide sequence ID" value="NZ_JBHTBJ010000008.1"/>
</dbReference>
<keyword evidence="3" id="KW-1185">Reference proteome</keyword>
<reference evidence="3" key="1">
    <citation type="journal article" date="2019" name="Int. J. Syst. Evol. Microbiol.">
        <title>The Global Catalogue of Microorganisms (GCM) 10K type strain sequencing project: providing services to taxonomists for standard genome sequencing and annotation.</title>
        <authorList>
            <consortium name="The Broad Institute Genomics Platform"/>
            <consortium name="The Broad Institute Genome Sequencing Center for Infectious Disease"/>
            <person name="Wu L."/>
            <person name="Ma J."/>
        </authorList>
    </citation>
    <scope>NUCLEOTIDE SEQUENCE [LARGE SCALE GENOMIC DNA]</scope>
    <source>
        <strain evidence="3">XZYJT-10</strain>
    </source>
</reference>
<feature type="region of interest" description="Disordered" evidence="1">
    <location>
        <begin position="98"/>
        <end position="126"/>
    </location>
</feature>
<organism evidence="2 3">
    <name type="scientific">Paractinoplanes rhizophilus</name>
    <dbReference type="NCBI Taxonomy" id="1416877"/>
    <lineage>
        <taxon>Bacteria</taxon>
        <taxon>Bacillati</taxon>
        <taxon>Actinomycetota</taxon>
        <taxon>Actinomycetes</taxon>
        <taxon>Micromonosporales</taxon>
        <taxon>Micromonosporaceae</taxon>
        <taxon>Paractinoplanes</taxon>
    </lineage>
</organism>
<evidence type="ECO:0000313" key="2">
    <source>
        <dbReference type="EMBL" id="MFC7275276.1"/>
    </source>
</evidence>
<dbReference type="EMBL" id="JBHTBJ010000008">
    <property type="protein sequence ID" value="MFC7275276.1"/>
    <property type="molecule type" value="Genomic_DNA"/>
</dbReference>
<gene>
    <name evidence="2" type="ORF">ACFQS1_14895</name>
</gene>
<evidence type="ECO:0008006" key="4">
    <source>
        <dbReference type="Google" id="ProtNLM"/>
    </source>
</evidence>
<evidence type="ECO:0000313" key="3">
    <source>
        <dbReference type="Proteomes" id="UP001596548"/>
    </source>
</evidence>
<comment type="caution">
    <text evidence="2">The sequence shown here is derived from an EMBL/GenBank/DDBJ whole genome shotgun (WGS) entry which is preliminary data.</text>
</comment>
<protein>
    <recommendedName>
        <fullName evidence="4">Homeodomain-like domain-containing protein</fullName>
    </recommendedName>
</protein>
<dbReference type="Proteomes" id="UP001596548">
    <property type="component" value="Unassembled WGS sequence"/>
</dbReference>
<evidence type="ECO:0000256" key="1">
    <source>
        <dbReference type="SAM" id="MobiDB-lite"/>
    </source>
</evidence>
<proteinExistence type="predicted"/>
<sequence>MTDIATTQLTTDEARELTAEIRRDLDGLLPKIKRAFEGRADKALGYDSWQAYCSAELSDVRVPVGSRPAMVAELRQSGMSQRAIGAALGVHHSTVAEDLKSTGGNPPVEPERVVSLDGRQRPAVQPKPEIPAADLAEFPELEHFADRPAKAAALATQLRGFEPAEQAARRETLGKVIQAEKEGRLAVQPDPGDEAVAQADRLFIAVNEAAQVAEKVGDVAAIEEAVRHADPDHIELWRTQFTDLAATLVRLAGACRPKLRSVQ</sequence>
<feature type="compositionally biased region" description="Basic and acidic residues" evidence="1">
    <location>
        <begin position="109"/>
        <end position="120"/>
    </location>
</feature>